<gene>
    <name evidence="1" type="ORF">GPUH_LOCUS8245</name>
</gene>
<dbReference type="WBParaSite" id="GPUH_0000825501-mRNA-1">
    <property type="protein sequence ID" value="GPUH_0000825501-mRNA-1"/>
    <property type="gene ID" value="GPUH_0000825501"/>
</dbReference>
<organism evidence="3">
    <name type="scientific">Gongylonema pulchrum</name>
    <dbReference type="NCBI Taxonomy" id="637853"/>
    <lineage>
        <taxon>Eukaryota</taxon>
        <taxon>Metazoa</taxon>
        <taxon>Ecdysozoa</taxon>
        <taxon>Nematoda</taxon>
        <taxon>Chromadorea</taxon>
        <taxon>Rhabditida</taxon>
        <taxon>Spirurina</taxon>
        <taxon>Spiruromorpha</taxon>
        <taxon>Spiruroidea</taxon>
        <taxon>Gongylonematidae</taxon>
        <taxon>Gongylonema</taxon>
    </lineage>
</organism>
<dbReference type="Gene3D" id="3.20.20.100">
    <property type="entry name" value="NADP-dependent oxidoreductase domain"/>
    <property type="match status" value="1"/>
</dbReference>
<name>A0A183DHQ5_9BILA</name>
<sequence>MDEKGRDYVRSRMPLIGVGTYQIRNKDVIRDVLDEALRTGYRMIDTAQCYNNEKYWRCFTDIATQI</sequence>
<dbReference type="InterPro" id="IPR036812">
    <property type="entry name" value="NAD(P)_OxRdtase_dom_sf"/>
</dbReference>
<reference evidence="1 2" key="2">
    <citation type="submission" date="2018-11" db="EMBL/GenBank/DDBJ databases">
        <authorList>
            <consortium name="Pathogen Informatics"/>
        </authorList>
    </citation>
    <scope>NUCLEOTIDE SEQUENCE [LARGE SCALE GENOMIC DNA]</scope>
</reference>
<evidence type="ECO:0000313" key="2">
    <source>
        <dbReference type="Proteomes" id="UP000271098"/>
    </source>
</evidence>
<dbReference type="SUPFAM" id="SSF51430">
    <property type="entry name" value="NAD(P)-linked oxidoreductase"/>
    <property type="match status" value="1"/>
</dbReference>
<reference evidence="3" key="1">
    <citation type="submission" date="2016-06" db="UniProtKB">
        <authorList>
            <consortium name="WormBaseParasite"/>
        </authorList>
    </citation>
    <scope>IDENTIFICATION</scope>
</reference>
<dbReference type="OrthoDB" id="416253at2759"/>
<dbReference type="EMBL" id="UYRT01023481">
    <property type="protein sequence ID" value="VDK61424.1"/>
    <property type="molecule type" value="Genomic_DNA"/>
</dbReference>
<proteinExistence type="predicted"/>
<dbReference type="Proteomes" id="UP000271098">
    <property type="component" value="Unassembled WGS sequence"/>
</dbReference>
<evidence type="ECO:0000313" key="3">
    <source>
        <dbReference type="WBParaSite" id="GPUH_0000825501-mRNA-1"/>
    </source>
</evidence>
<accession>A0A183DHQ5</accession>
<dbReference type="AlphaFoldDB" id="A0A183DHQ5"/>
<keyword evidence="2" id="KW-1185">Reference proteome</keyword>
<protein>
    <submittedName>
        <fullName evidence="3">Aldo_ket_red domain-containing protein</fullName>
    </submittedName>
</protein>
<evidence type="ECO:0000313" key="1">
    <source>
        <dbReference type="EMBL" id="VDK61424.1"/>
    </source>
</evidence>